<proteinExistence type="predicted"/>
<dbReference type="EMBL" id="CAJNOQ010012218">
    <property type="protein sequence ID" value="CAF1294789.1"/>
    <property type="molecule type" value="Genomic_DNA"/>
</dbReference>
<evidence type="ECO:0000313" key="5">
    <source>
        <dbReference type="EMBL" id="CAF4107465.1"/>
    </source>
</evidence>
<reference evidence="3" key="1">
    <citation type="submission" date="2021-02" db="EMBL/GenBank/DDBJ databases">
        <authorList>
            <person name="Nowell W R."/>
        </authorList>
    </citation>
    <scope>NUCLEOTIDE SEQUENCE</scope>
</reference>
<keyword evidence="6" id="KW-1185">Reference proteome</keyword>
<evidence type="ECO:0000256" key="1">
    <source>
        <dbReference type="SAM" id="MobiDB-lite"/>
    </source>
</evidence>
<evidence type="ECO:0000313" key="2">
    <source>
        <dbReference type="EMBL" id="CAF1140757.1"/>
    </source>
</evidence>
<organism evidence="3 6">
    <name type="scientific">Didymodactylos carnosus</name>
    <dbReference type="NCBI Taxonomy" id="1234261"/>
    <lineage>
        <taxon>Eukaryota</taxon>
        <taxon>Metazoa</taxon>
        <taxon>Spiralia</taxon>
        <taxon>Gnathifera</taxon>
        <taxon>Rotifera</taxon>
        <taxon>Eurotatoria</taxon>
        <taxon>Bdelloidea</taxon>
        <taxon>Philodinida</taxon>
        <taxon>Philodinidae</taxon>
        <taxon>Didymodactylos</taxon>
    </lineage>
</organism>
<dbReference type="Proteomes" id="UP000677228">
    <property type="component" value="Unassembled WGS sequence"/>
</dbReference>
<feature type="compositionally biased region" description="Acidic residues" evidence="1">
    <location>
        <begin position="251"/>
        <end position="268"/>
    </location>
</feature>
<evidence type="ECO:0000313" key="6">
    <source>
        <dbReference type="Proteomes" id="UP000663829"/>
    </source>
</evidence>
<feature type="region of interest" description="Disordered" evidence="1">
    <location>
        <begin position="242"/>
        <end position="268"/>
    </location>
</feature>
<dbReference type="Proteomes" id="UP000681722">
    <property type="component" value="Unassembled WGS sequence"/>
</dbReference>
<dbReference type="Proteomes" id="UP000663829">
    <property type="component" value="Unassembled WGS sequence"/>
</dbReference>
<comment type="caution">
    <text evidence="3">The sequence shown here is derived from an EMBL/GenBank/DDBJ whole genome shotgun (WGS) entry which is preliminary data.</text>
</comment>
<gene>
    <name evidence="3" type="ORF">GPM918_LOCUS28220</name>
    <name evidence="2" type="ORF">OVA965_LOCUS21115</name>
    <name evidence="5" type="ORF">SRO942_LOCUS28698</name>
    <name evidence="4" type="ORF">TMI583_LOCUS21691</name>
</gene>
<evidence type="ECO:0000313" key="3">
    <source>
        <dbReference type="EMBL" id="CAF1294789.1"/>
    </source>
</evidence>
<dbReference type="EMBL" id="CAJOBA010026324">
    <property type="protein sequence ID" value="CAF3935644.1"/>
    <property type="molecule type" value="Genomic_DNA"/>
</dbReference>
<name>A0A815D990_9BILA</name>
<evidence type="ECO:0000313" key="4">
    <source>
        <dbReference type="EMBL" id="CAF3935644.1"/>
    </source>
</evidence>
<dbReference type="EMBL" id="CAJNOK010011461">
    <property type="protein sequence ID" value="CAF1140757.1"/>
    <property type="molecule type" value="Genomic_DNA"/>
</dbReference>
<accession>A0A815D990</accession>
<protein>
    <submittedName>
        <fullName evidence="3">Uncharacterized protein</fullName>
    </submittedName>
</protein>
<dbReference type="EMBL" id="CAJOBC010034519">
    <property type="protein sequence ID" value="CAF4107465.1"/>
    <property type="molecule type" value="Genomic_DNA"/>
</dbReference>
<dbReference type="AlphaFoldDB" id="A0A815D990"/>
<dbReference type="Proteomes" id="UP000682733">
    <property type="component" value="Unassembled WGS sequence"/>
</dbReference>
<sequence>MHILQLTELTDDIMNLCDDEFYRFLEKSLNTNLCQLFQVQSIRDMISLSSVTLDQLIEILTFDIVDLKDLKRTLGFVTSDRKFHLRLGHRHLLEHLLLYEFLRLNLPSALPHITNLETRDQEFKMIEGEFRFNLLKEYSRSTECNYIFVTEDAIRSISAIDYDAQNNHETYDYSVNNIKELNLTEYDIEKIIHRAFESAQKYVSMVNMTPVLKERNVYSLTELCQFIKTILSKSSLKLVDYTENNDSNRDSDEDDLEDNEDSLAEADVEDLTSYYTLDEYGEEESTILANNLSNATQQKLQGLSNL</sequence>
<dbReference type="OrthoDB" id="10042930at2759"/>